<dbReference type="GO" id="GO:0005737">
    <property type="term" value="C:cytoplasm"/>
    <property type="evidence" value="ECO:0000318"/>
    <property type="project" value="GO_Central"/>
</dbReference>
<evidence type="ECO:0000256" key="5">
    <source>
        <dbReference type="ARBA" id="ARBA00022741"/>
    </source>
</evidence>
<evidence type="ECO:0000256" key="2">
    <source>
        <dbReference type="ARBA" id="ARBA00007274"/>
    </source>
</evidence>
<dbReference type="STRING" id="5722.A2EDD6"/>
<organism evidence="9 10">
    <name type="scientific">Trichomonas vaginalis (strain ATCC PRA-98 / G3)</name>
    <dbReference type="NCBI Taxonomy" id="412133"/>
    <lineage>
        <taxon>Eukaryota</taxon>
        <taxon>Metamonada</taxon>
        <taxon>Parabasalia</taxon>
        <taxon>Trichomonadida</taxon>
        <taxon>Trichomonadidae</taxon>
        <taxon>Trichomonas</taxon>
    </lineage>
</organism>
<dbReference type="GO" id="GO:0005525">
    <property type="term" value="F:GTP binding"/>
    <property type="evidence" value="ECO:0007669"/>
    <property type="project" value="UniProtKB-KW"/>
</dbReference>
<keyword evidence="5" id="KW-0547">Nucleotide-binding</keyword>
<evidence type="ECO:0000259" key="7">
    <source>
        <dbReference type="Pfam" id="PF00483"/>
    </source>
</evidence>
<dbReference type="SMR" id="A2EDD6"/>
<dbReference type="KEGG" id="tva:4767217"/>
<dbReference type="Pfam" id="PF00483">
    <property type="entry name" value="NTP_transferase"/>
    <property type="match status" value="1"/>
</dbReference>
<sequence>MPKQDLPLAALVLVGGFGTRLRPLTFTCSKPLVEFCNKHMCEFMLDALVAANCKKIILALSELQDDLKRFIESYQQAHPGIEVIPSIEIEPLGTAGPIALARKHLKGHRFFMLNSDIMSIYPFTDLLKYHMNHDGEATIMSINVEDGSRYGVIDSDAEGVVTGFREKPTENNKNVAINAGHYILEPSVVDLIPEKFCSIEREIFPEIASRKQLHVMKLQGHWMDIGTPQAFLEAIPLAKETLKIQSFIDETSTIAEGVHIGDDVVIGPHVTIGKGSKLDRCVILEGTVIGENTTIQNSIIGWRNKIGNNVSVTETTVTGRGCTIKDETKVSSMIVCPYITVDKNSKPKSVMI</sequence>
<dbReference type="InterPro" id="IPR029044">
    <property type="entry name" value="Nucleotide-diphossugar_trans"/>
</dbReference>
<dbReference type="eggNOG" id="KOG1322">
    <property type="taxonomic scope" value="Eukaryota"/>
</dbReference>
<keyword evidence="4 9" id="KW-0808">Transferase</keyword>
<evidence type="ECO:0000256" key="1">
    <source>
        <dbReference type="ARBA" id="ARBA00004823"/>
    </source>
</evidence>
<dbReference type="AlphaFoldDB" id="A2EDD6"/>
<dbReference type="InParanoid" id="A2EDD6"/>
<dbReference type="InterPro" id="IPR018357">
    <property type="entry name" value="Hexapep_transf_CS"/>
</dbReference>
<dbReference type="GO" id="GO:0009298">
    <property type="term" value="P:GDP-mannose biosynthetic process"/>
    <property type="evidence" value="ECO:0000318"/>
    <property type="project" value="GO_Central"/>
</dbReference>
<dbReference type="SUPFAM" id="SSF53448">
    <property type="entry name" value="Nucleotide-diphospho-sugar transferases"/>
    <property type="match status" value="1"/>
</dbReference>
<dbReference type="PANTHER" id="PTHR22572">
    <property type="entry name" value="SUGAR-1-PHOSPHATE GUANYL TRANSFERASE"/>
    <property type="match status" value="1"/>
</dbReference>
<dbReference type="Gene3D" id="2.160.10.10">
    <property type="entry name" value="Hexapeptide repeat proteins"/>
    <property type="match status" value="1"/>
</dbReference>
<comment type="pathway">
    <text evidence="1">Nucleotide-sugar biosynthesis; GDP-alpha-D-mannose biosynthesis; GDP-alpha-D-mannose from alpha-D-mannose 1-phosphate (GTP route): step 1/1.</text>
</comment>
<reference evidence="9" key="1">
    <citation type="submission" date="2006-10" db="EMBL/GenBank/DDBJ databases">
        <authorList>
            <person name="Amadeo P."/>
            <person name="Zhao Q."/>
            <person name="Wortman J."/>
            <person name="Fraser-Liggett C."/>
            <person name="Carlton J."/>
        </authorList>
    </citation>
    <scope>NUCLEOTIDE SEQUENCE</scope>
    <source>
        <strain evidence="9">G3</strain>
    </source>
</reference>
<dbReference type="EMBL" id="DS113360">
    <property type="protein sequence ID" value="EAY09300.1"/>
    <property type="molecule type" value="Genomic_DNA"/>
</dbReference>
<dbReference type="InterPro" id="IPR056729">
    <property type="entry name" value="GMPPB_C"/>
</dbReference>
<dbReference type="FunFam" id="3.90.550.10:FF:000013">
    <property type="entry name" value="mannose-1-phosphate guanyltransferase beta"/>
    <property type="match status" value="1"/>
</dbReference>
<keyword evidence="6" id="KW-0342">GTP-binding</keyword>
<feature type="domain" description="Nucleotidyl transferase" evidence="7">
    <location>
        <begin position="10"/>
        <end position="236"/>
    </location>
</feature>
<dbReference type="RefSeq" id="XP_001321523.1">
    <property type="nucleotide sequence ID" value="XM_001321488.1"/>
</dbReference>
<dbReference type="VEuPathDB" id="TrichDB:TVAGG3_0725600"/>
<dbReference type="FunCoup" id="A2EDD6">
    <property type="interactions" value="303"/>
</dbReference>
<dbReference type="OrthoDB" id="1733332at2759"/>
<comment type="similarity">
    <text evidence="2">Belongs to the transferase hexapeptide repeat family.</text>
</comment>
<dbReference type="OMA" id="GPNCWIC"/>
<proteinExistence type="inferred from homology"/>
<dbReference type="VEuPathDB" id="TrichDB:TVAG_394720"/>
<dbReference type="Gene3D" id="3.90.550.10">
    <property type="entry name" value="Spore Coat Polysaccharide Biosynthesis Protein SpsA, Chain A"/>
    <property type="match status" value="1"/>
</dbReference>
<gene>
    <name evidence="9" type="ORF">TVAG_394720</name>
</gene>
<feature type="domain" description="Mannose-1-phosphate guanyltransferase C-terminal" evidence="8">
    <location>
        <begin position="246"/>
        <end position="347"/>
    </location>
</feature>
<accession>A2EDD6</accession>
<evidence type="ECO:0000313" key="9">
    <source>
        <dbReference type="EMBL" id="EAY09300.1"/>
    </source>
</evidence>
<reference evidence="9" key="2">
    <citation type="journal article" date="2007" name="Science">
        <title>Draft genome sequence of the sexually transmitted pathogen Trichomonas vaginalis.</title>
        <authorList>
            <person name="Carlton J.M."/>
            <person name="Hirt R.P."/>
            <person name="Silva J.C."/>
            <person name="Delcher A.L."/>
            <person name="Schatz M."/>
            <person name="Zhao Q."/>
            <person name="Wortman J.R."/>
            <person name="Bidwell S.L."/>
            <person name="Alsmark U.C.M."/>
            <person name="Besteiro S."/>
            <person name="Sicheritz-Ponten T."/>
            <person name="Noel C.J."/>
            <person name="Dacks J.B."/>
            <person name="Foster P.G."/>
            <person name="Simillion C."/>
            <person name="Van de Peer Y."/>
            <person name="Miranda-Saavedra D."/>
            <person name="Barton G.J."/>
            <person name="Westrop G.D."/>
            <person name="Mueller S."/>
            <person name="Dessi D."/>
            <person name="Fiori P.L."/>
            <person name="Ren Q."/>
            <person name="Paulsen I."/>
            <person name="Zhang H."/>
            <person name="Bastida-Corcuera F.D."/>
            <person name="Simoes-Barbosa A."/>
            <person name="Brown M.T."/>
            <person name="Hayes R.D."/>
            <person name="Mukherjee M."/>
            <person name="Okumura C.Y."/>
            <person name="Schneider R."/>
            <person name="Smith A.J."/>
            <person name="Vanacova S."/>
            <person name="Villalvazo M."/>
            <person name="Haas B.J."/>
            <person name="Pertea M."/>
            <person name="Feldblyum T.V."/>
            <person name="Utterback T.R."/>
            <person name="Shu C.L."/>
            <person name="Osoegawa K."/>
            <person name="de Jong P.J."/>
            <person name="Hrdy I."/>
            <person name="Horvathova L."/>
            <person name="Zubacova Z."/>
            <person name="Dolezal P."/>
            <person name="Malik S.B."/>
            <person name="Logsdon J.M. Jr."/>
            <person name="Henze K."/>
            <person name="Gupta A."/>
            <person name="Wang C.C."/>
            <person name="Dunne R.L."/>
            <person name="Upcroft J.A."/>
            <person name="Upcroft P."/>
            <person name="White O."/>
            <person name="Salzberg S.L."/>
            <person name="Tang P."/>
            <person name="Chiu C.-H."/>
            <person name="Lee Y.-S."/>
            <person name="Embley T.M."/>
            <person name="Coombs G.H."/>
            <person name="Mottram J.C."/>
            <person name="Tachezy J."/>
            <person name="Fraser-Liggett C.M."/>
            <person name="Johnson P.J."/>
        </authorList>
    </citation>
    <scope>NUCLEOTIDE SEQUENCE [LARGE SCALE GENOMIC DNA]</scope>
    <source>
        <strain evidence="9">G3</strain>
    </source>
</reference>
<evidence type="ECO:0000256" key="3">
    <source>
        <dbReference type="ARBA" id="ARBA00012387"/>
    </source>
</evidence>
<keyword evidence="10" id="KW-1185">Reference proteome</keyword>
<dbReference type="CDD" id="cd06425">
    <property type="entry name" value="M1P_guanylylT_B_like_N"/>
    <property type="match status" value="1"/>
</dbReference>
<dbReference type="InterPro" id="IPR045233">
    <property type="entry name" value="GMPPB_N"/>
</dbReference>
<dbReference type="Pfam" id="PF25087">
    <property type="entry name" value="GMPPB_C"/>
    <property type="match status" value="1"/>
</dbReference>
<dbReference type="UniPathway" id="UPA00126">
    <property type="reaction ID" value="UER00930"/>
</dbReference>
<dbReference type="Proteomes" id="UP000001542">
    <property type="component" value="Unassembled WGS sequence"/>
</dbReference>
<dbReference type="EC" id="2.7.7.13" evidence="3"/>
<dbReference type="PROSITE" id="PS00101">
    <property type="entry name" value="HEXAPEP_TRANSFERASES"/>
    <property type="match status" value="1"/>
</dbReference>
<protein>
    <recommendedName>
        <fullName evidence="3">mannose-1-phosphate guanylyltransferase</fullName>
        <ecNumber evidence="3">2.7.7.13</ecNumber>
    </recommendedName>
</protein>
<evidence type="ECO:0000313" key="10">
    <source>
        <dbReference type="Proteomes" id="UP000001542"/>
    </source>
</evidence>
<dbReference type="InterPro" id="IPR050486">
    <property type="entry name" value="Mannose-1P_guanyltransferase"/>
</dbReference>
<name>A2EDD6_TRIV3</name>
<evidence type="ECO:0000259" key="8">
    <source>
        <dbReference type="Pfam" id="PF25087"/>
    </source>
</evidence>
<dbReference type="InterPro" id="IPR005835">
    <property type="entry name" value="NTP_transferase_dom"/>
</dbReference>
<evidence type="ECO:0000256" key="4">
    <source>
        <dbReference type="ARBA" id="ARBA00022679"/>
    </source>
</evidence>
<evidence type="ECO:0000256" key="6">
    <source>
        <dbReference type="ARBA" id="ARBA00023134"/>
    </source>
</evidence>
<dbReference type="GO" id="GO:0004475">
    <property type="term" value="F:mannose-1-phosphate guanylyltransferase (GTP) activity"/>
    <property type="evidence" value="ECO:0000318"/>
    <property type="project" value="GO_Central"/>
</dbReference>